<dbReference type="EMBL" id="JAHRHJ020000002">
    <property type="protein sequence ID" value="KAH9327014.1"/>
    <property type="molecule type" value="Genomic_DNA"/>
</dbReference>
<reference evidence="1 2" key="1">
    <citation type="journal article" date="2021" name="Nat. Plants">
        <title>The Taxus genome provides insights into paclitaxel biosynthesis.</title>
        <authorList>
            <person name="Xiong X."/>
            <person name="Gou J."/>
            <person name="Liao Q."/>
            <person name="Li Y."/>
            <person name="Zhou Q."/>
            <person name="Bi G."/>
            <person name="Li C."/>
            <person name="Du R."/>
            <person name="Wang X."/>
            <person name="Sun T."/>
            <person name="Guo L."/>
            <person name="Liang H."/>
            <person name="Lu P."/>
            <person name="Wu Y."/>
            <person name="Zhang Z."/>
            <person name="Ro D.K."/>
            <person name="Shang Y."/>
            <person name="Huang S."/>
            <person name="Yan J."/>
        </authorList>
    </citation>
    <scope>NUCLEOTIDE SEQUENCE [LARGE SCALE GENOMIC DNA]</scope>
    <source>
        <strain evidence="1">Ta-2019</strain>
    </source>
</reference>
<protein>
    <submittedName>
        <fullName evidence="1">Uncharacterized protein</fullName>
    </submittedName>
</protein>
<evidence type="ECO:0000313" key="1">
    <source>
        <dbReference type="EMBL" id="KAH9327014.1"/>
    </source>
</evidence>
<accession>A0AA38GQZ3</accession>
<organism evidence="1 2">
    <name type="scientific">Taxus chinensis</name>
    <name type="common">Chinese yew</name>
    <name type="synonym">Taxus wallichiana var. chinensis</name>
    <dbReference type="NCBI Taxonomy" id="29808"/>
    <lineage>
        <taxon>Eukaryota</taxon>
        <taxon>Viridiplantae</taxon>
        <taxon>Streptophyta</taxon>
        <taxon>Embryophyta</taxon>
        <taxon>Tracheophyta</taxon>
        <taxon>Spermatophyta</taxon>
        <taxon>Pinopsida</taxon>
        <taxon>Pinidae</taxon>
        <taxon>Conifers II</taxon>
        <taxon>Cupressales</taxon>
        <taxon>Taxaceae</taxon>
        <taxon>Taxus</taxon>
    </lineage>
</organism>
<keyword evidence="2" id="KW-1185">Reference proteome</keyword>
<feature type="non-terminal residue" evidence="1">
    <location>
        <position position="129"/>
    </location>
</feature>
<name>A0AA38GQZ3_TAXCH</name>
<comment type="caution">
    <text evidence="1">The sequence shown here is derived from an EMBL/GenBank/DDBJ whole genome shotgun (WGS) entry which is preliminary data.</text>
</comment>
<feature type="non-terminal residue" evidence="1">
    <location>
        <position position="1"/>
    </location>
</feature>
<dbReference type="AlphaFoldDB" id="A0AA38GQZ3"/>
<dbReference type="Proteomes" id="UP000824469">
    <property type="component" value="Unassembled WGS sequence"/>
</dbReference>
<gene>
    <name evidence="1" type="ORF">KI387_007192</name>
</gene>
<sequence>ASSSNTSWTTIRHQFVDMGYSSTMVDKAIGIHGTGTENWNEILEYILACKAFDYPLDSSDEISTIDSERLMCDTKYNFEENKVKSKDNLVRFEDPKETRSKDFQADIIIASLLEMGYSENEVSSAIEIN</sequence>
<evidence type="ECO:0000313" key="2">
    <source>
        <dbReference type="Proteomes" id="UP000824469"/>
    </source>
</evidence>
<proteinExistence type="predicted"/>